<name>A0A4V6S251_9BACT</name>
<dbReference type="InterPro" id="IPR011042">
    <property type="entry name" value="6-blade_b-propeller_TolB-like"/>
</dbReference>
<gene>
    <name evidence="1" type="ORF">E4021_09050</name>
</gene>
<dbReference type="Gene3D" id="2.120.10.30">
    <property type="entry name" value="TolB, C-terminal domain"/>
    <property type="match status" value="1"/>
</dbReference>
<dbReference type="SUPFAM" id="SSF69304">
    <property type="entry name" value="Tricorn protease N-terminal domain"/>
    <property type="match status" value="1"/>
</dbReference>
<proteinExistence type="predicted"/>
<dbReference type="OrthoDB" id="9799878at2"/>
<evidence type="ECO:0000313" key="1">
    <source>
        <dbReference type="EMBL" id="THH39753.1"/>
    </source>
</evidence>
<reference evidence="1 2" key="1">
    <citation type="submission" date="2019-04" db="EMBL/GenBank/DDBJ databases">
        <title>Lewinella litorea sp. nov., isolated from a marine sand.</title>
        <authorList>
            <person name="Yoon J.-H."/>
        </authorList>
    </citation>
    <scope>NUCLEOTIDE SEQUENCE [LARGE SCALE GENOMIC DNA]</scope>
    <source>
        <strain evidence="1 2">HSMS-39</strain>
    </source>
</reference>
<dbReference type="AlphaFoldDB" id="A0A4V6S251"/>
<sequence length="950" mass="105936">MAAPEGYAMKPILTAPLLFLSCLLTAQGIGLHPPEVNWQQLRADHVRVIFPEGYESRARRVASLVDQLAVNHRRSVGDQLYDFDLVLQTPNMTINGYVGLGPFRSEFFVTPPQGFSRLSNTDWVDLLTIHEFRHVQQTSNERRGLTRLASILQGQLGWAVLSGIATPNWFTEGDAVVAETALTAAGRGRTPAFSGDLRALLRQNVIYRYAKARNGSFRSLVPDHYRYGYAMVTYAREQFGNDVWKPVLQEGAAFRGLIYPFSRALRRRTGLTTRGLYYRTMADLEQLQDSSLQVRRPLIEGETVGDASRRDIRDYRFAFRDGEGRLLALRSSYRELPALVEVGQRDRVITRVGIQREPWLAGSPRFVLWTQYAQDPRYTNQSYSDLVLYELATGRRRKLTERGHYLSGTFGPDERKIAAVWFDPLADAPELHLIDVATGAVVQRRSVPANNLAWPRFSPDGSRVYFLAQDFSGVAIQSWQPQTDEVTTLRPHSPQPVDMLAVAADGDLLFSGGRTGVDNIYRLEPATGRLAQLTDVAVGAYYPYLAGNELYYSTPTPHGERLRRLVVGEEGAPAGFAVGPLAPSIFERPAAFAEEAVALADSLVVNDYPIQNFSNTLGGIKLHSWSFNGSYVTPGVAVELANALNTADLTLDGQYNINEARYSGGVTATYGGLFPVIDLAARYRDRNTIAQVDGIDSLAFRSQEFSQFTIGPTASVPLQWVGGNLVTTLVPALGFQYYALRDAEEGILPGNFGNLSAGLSFSSLLRTAFRQVQPRWGALASLTYDLALGAEAPGERLLLRTSAYLPGLFRTHGIRLDLDVQREQAENLYQYPDAFRYARGYAAPLNDRVWRFGANYHLPLLYPDIGLLGITYFKRVRLIGFYDLSRFTLDAPRELSFNENSVGGQLYFDNVWLNAQLITVGVEAAYRLNRDFFSSDTDDLQFRLLISGSF</sequence>
<dbReference type="EMBL" id="SRSF01000003">
    <property type="protein sequence ID" value="THH39753.1"/>
    <property type="molecule type" value="Genomic_DNA"/>
</dbReference>
<organism evidence="1 2">
    <name type="scientific">Neolewinella litorea</name>
    <dbReference type="NCBI Taxonomy" id="2562452"/>
    <lineage>
        <taxon>Bacteria</taxon>
        <taxon>Pseudomonadati</taxon>
        <taxon>Bacteroidota</taxon>
        <taxon>Saprospiria</taxon>
        <taxon>Saprospirales</taxon>
        <taxon>Lewinellaceae</taxon>
        <taxon>Neolewinella</taxon>
    </lineage>
</organism>
<comment type="caution">
    <text evidence="1">The sequence shown here is derived from an EMBL/GenBank/DDBJ whole genome shotgun (WGS) entry which is preliminary data.</text>
</comment>
<keyword evidence="2" id="KW-1185">Reference proteome</keyword>
<dbReference type="Proteomes" id="UP000308528">
    <property type="component" value="Unassembled WGS sequence"/>
</dbReference>
<accession>A0A4V6S251</accession>
<evidence type="ECO:0008006" key="3">
    <source>
        <dbReference type="Google" id="ProtNLM"/>
    </source>
</evidence>
<protein>
    <recommendedName>
        <fullName evidence="3">Bacterial surface antigen (D15) domain-containing protein</fullName>
    </recommendedName>
</protein>
<evidence type="ECO:0000313" key="2">
    <source>
        <dbReference type="Proteomes" id="UP000308528"/>
    </source>
</evidence>